<gene>
    <name evidence="2" type="ORF">RGQ30_19570</name>
</gene>
<dbReference type="PANTHER" id="PTHR43155">
    <property type="entry name" value="CYCLIC DI-GMP PHOSPHODIESTERASE PA4108-RELATED"/>
    <property type="match status" value="1"/>
</dbReference>
<dbReference type="GO" id="GO:0008081">
    <property type="term" value="F:phosphoric diester hydrolase activity"/>
    <property type="evidence" value="ECO:0007669"/>
    <property type="project" value="UniProtKB-ARBA"/>
</dbReference>
<dbReference type="SUPFAM" id="SSF109604">
    <property type="entry name" value="HD-domain/PDEase-like"/>
    <property type="match status" value="1"/>
</dbReference>
<dbReference type="EMBL" id="AP028947">
    <property type="protein sequence ID" value="BET26456.1"/>
    <property type="molecule type" value="Genomic_DNA"/>
</dbReference>
<feature type="domain" description="HD-GYP" evidence="1">
    <location>
        <begin position="110"/>
        <end position="304"/>
    </location>
</feature>
<dbReference type="Pfam" id="PF13487">
    <property type="entry name" value="HD_5"/>
    <property type="match status" value="1"/>
</dbReference>
<dbReference type="InterPro" id="IPR003607">
    <property type="entry name" value="HD/PDEase_dom"/>
</dbReference>
<dbReference type="RefSeq" id="WP_338284368.1">
    <property type="nucleotide sequence ID" value="NZ_AP028947.1"/>
</dbReference>
<sequence length="373" mass="42098">MVMHRLLAQQIRQDEPLPWNIYDISSNLLLRKGFILDKHIHLPDLIERGMYVELSSIKVSLDNEGRNKHQFDPWRLWEDIQVRLGQVLKKPATDGKFSEQVQELADLVRLLSERSADVALAAIMLMEQGRYPVTHSLHCAVVAELVAKRLEWSTQERQSLCCAALTMNIAMLDLQHTLCNQATPLTPEQQQAVKSHPEQGFRILHTLGVRDSAWLQTVMEHHEQLDGKGYPRGLDTPSPSALLLRTVDIFCAKVSPRAHRKPMLASEASRLMFTVEGRHENNPFPACLIKQVGIYPPGSFVKLGNGETGVVFKRGENANTPIVYSLINETGHGIATPIKRDTSQSPFQVLAVIPRCNMMLKFDPRVIWKTASQ</sequence>
<name>A0AA86MDZ8_9BURK</name>
<dbReference type="PROSITE" id="PS51832">
    <property type="entry name" value="HD_GYP"/>
    <property type="match status" value="1"/>
</dbReference>
<dbReference type="Gene3D" id="1.10.3210.10">
    <property type="entry name" value="Hypothetical protein af1432"/>
    <property type="match status" value="1"/>
</dbReference>
<keyword evidence="3" id="KW-1185">Reference proteome</keyword>
<dbReference type="CDD" id="cd00077">
    <property type="entry name" value="HDc"/>
    <property type="match status" value="1"/>
</dbReference>
<dbReference type="PANTHER" id="PTHR43155:SF2">
    <property type="entry name" value="CYCLIC DI-GMP PHOSPHODIESTERASE PA4108"/>
    <property type="match status" value="1"/>
</dbReference>
<proteinExistence type="predicted"/>
<evidence type="ECO:0000313" key="2">
    <source>
        <dbReference type="EMBL" id="BET26456.1"/>
    </source>
</evidence>
<organism evidence="2 3">
    <name type="scientific">Limnobacter thiooxidans</name>
    <dbReference type="NCBI Taxonomy" id="131080"/>
    <lineage>
        <taxon>Bacteria</taxon>
        <taxon>Pseudomonadati</taxon>
        <taxon>Pseudomonadota</taxon>
        <taxon>Betaproteobacteria</taxon>
        <taxon>Burkholderiales</taxon>
        <taxon>Burkholderiaceae</taxon>
        <taxon>Limnobacter</taxon>
    </lineage>
</organism>
<reference evidence="2 3" key="1">
    <citation type="submission" date="2023-10" db="EMBL/GenBank/DDBJ databases">
        <title>Complete Genome Sequence of Limnobacter thiooxidans CS-K2T, Isolated from freshwater lake sediments in Bavaria, Germany.</title>
        <authorList>
            <person name="Naruki M."/>
            <person name="Watanabe A."/>
            <person name="Warashina T."/>
            <person name="Morita T."/>
            <person name="Arakawa K."/>
        </authorList>
    </citation>
    <scope>NUCLEOTIDE SEQUENCE [LARGE SCALE GENOMIC DNA]</scope>
    <source>
        <strain evidence="2 3">CS-K2</strain>
    </source>
</reference>
<dbReference type="AlphaFoldDB" id="A0AA86MDZ8"/>
<dbReference type="InterPro" id="IPR037522">
    <property type="entry name" value="HD_GYP_dom"/>
</dbReference>
<accession>A0AA86MDZ8</accession>
<evidence type="ECO:0000313" key="3">
    <source>
        <dbReference type="Proteomes" id="UP001329151"/>
    </source>
</evidence>
<evidence type="ECO:0000259" key="1">
    <source>
        <dbReference type="PROSITE" id="PS51832"/>
    </source>
</evidence>
<dbReference type="Proteomes" id="UP001329151">
    <property type="component" value="Chromosome"/>
</dbReference>
<protein>
    <recommendedName>
        <fullName evidence="1">HD-GYP domain-containing protein</fullName>
    </recommendedName>
</protein>
<dbReference type="KEGG" id="lto:RGQ30_19570"/>